<dbReference type="InterPro" id="IPR006059">
    <property type="entry name" value="SBP"/>
</dbReference>
<dbReference type="Gene3D" id="3.40.190.10">
    <property type="entry name" value="Periplasmic binding protein-like II"/>
    <property type="match status" value="1"/>
</dbReference>
<evidence type="ECO:0000256" key="1">
    <source>
        <dbReference type="SAM" id="SignalP"/>
    </source>
</evidence>
<organism evidence="2 3">
    <name type="scientific">Alloscardovia macacae</name>
    <dbReference type="NCBI Taxonomy" id="1160091"/>
    <lineage>
        <taxon>Bacteria</taxon>
        <taxon>Bacillati</taxon>
        <taxon>Actinomycetota</taxon>
        <taxon>Actinomycetes</taxon>
        <taxon>Bifidobacteriales</taxon>
        <taxon>Bifidobacteriaceae</taxon>
        <taxon>Alloscardovia</taxon>
    </lineage>
</organism>
<dbReference type="STRING" id="1160091.B9T39_03335"/>
<dbReference type="RefSeq" id="WP_086106413.1">
    <property type="nucleotide sequence ID" value="NZ_NEKB01000002.1"/>
</dbReference>
<gene>
    <name evidence="2" type="ORF">B9T39_03335</name>
</gene>
<dbReference type="PANTHER" id="PTHR43649:SF14">
    <property type="entry name" value="BLR3389 PROTEIN"/>
    <property type="match status" value="1"/>
</dbReference>
<dbReference type="EMBL" id="NEKC01000006">
    <property type="protein sequence ID" value="OTA29400.1"/>
    <property type="molecule type" value="Genomic_DNA"/>
</dbReference>
<dbReference type="OrthoDB" id="2515046at2"/>
<sequence length="451" mass="48387">MKFGKKAIAAVGSLAMLGSIAACGSNSGNANSGSASSDGKVTLTVWAWDSTMPRTVKGFEAANPNIKVKIVNAGTSKDEYTALSNAMQAGSGAPDMAQIEYYALPEYVTRGYMQNVADNGAKDFGDFYTPGTWASVSLNGGVYGLPMDSGPMAWFYNKEVFDKAGVDPTQVKSWDEFYEAAKKIRATGSYITSDSGDAGFFDSMTWQNGAKPFDTSSDGKTVTINLTGDDKVKGFVDWWQKLISEDLIDTKTAGWTDDWNKGLDNGSIASLLIGAWMPYNLLSGAPNGDGKWRVTQMPTSDGQPAGSESGGSSLGIIKSDDKAKVDAAYKYLEYVTHNKDGIAARVEGGAFPADNDTLNSPDFLNVTSITDADGKAHEYFGGQKFNEELATAAKNVRAGYKFLPFEVYARGKFGDFVGKSFTDKQKLSDGVKAWQDDLVAYAKQQGYSVKE</sequence>
<dbReference type="Proteomes" id="UP000243540">
    <property type="component" value="Unassembled WGS sequence"/>
</dbReference>
<accession>A0A1Y2SZ02</accession>
<proteinExistence type="predicted"/>
<name>A0A1Y2SZ02_9BIFI</name>
<dbReference type="SUPFAM" id="SSF53850">
    <property type="entry name" value="Periplasmic binding protein-like II"/>
    <property type="match status" value="1"/>
</dbReference>
<feature type="chain" id="PRO_5030037796" evidence="1">
    <location>
        <begin position="22"/>
        <end position="451"/>
    </location>
</feature>
<dbReference type="Pfam" id="PF01547">
    <property type="entry name" value="SBP_bac_1"/>
    <property type="match status" value="1"/>
</dbReference>
<comment type="caution">
    <text evidence="2">The sequence shown here is derived from an EMBL/GenBank/DDBJ whole genome shotgun (WGS) entry which is preliminary data.</text>
</comment>
<dbReference type="PROSITE" id="PS51257">
    <property type="entry name" value="PROKAR_LIPOPROTEIN"/>
    <property type="match status" value="1"/>
</dbReference>
<dbReference type="InterPro" id="IPR050490">
    <property type="entry name" value="Bact_solute-bd_prot1"/>
</dbReference>
<protein>
    <submittedName>
        <fullName evidence="2">ABC transporter substrate-binding protein</fullName>
    </submittedName>
</protein>
<evidence type="ECO:0000313" key="2">
    <source>
        <dbReference type="EMBL" id="OTA29400.1"/>
    </source>
</evidence>
<keyword evidence="1" id="KW-0732">Signal</keyword>
<feature type="signal peptide" evidence="1">
    <location>
        <begin position="1"/>
        <end position="21"/>
    </location>
</feature>
<dbReference type="PANTHER" id="PTHR43649">
    <property type="entry name" value="ARABINOSE-BINDING PROTEIN-RELATED"/>
    <property type="match status" value="1"/>
</dbReference>
<dbReference type="AlphaFoldDB" id="A0A1Y2SZ02"/>
<reference evidence="2 3" key="1">
    <citation type="submission" date="2017-04" db="EMBL/GenBank/DDBJ databases">
        <title>Draft genome sequences of Alloscardovia macacae UMA81211 and UMA81212 isolated from the feces of a rhesus macaque (Macaca mulatta).</title>
        <authorList>
            <person name="Albert K."/>
            <person name="Sela D.A."/>
        </authorList>
    </citation>
    <scope>NUCLEOTIDE SEQUENCE [LARGE SCALE GENOMIC DNA]</scope>
    <source>
        <strain evidence="2 3">UMA81212</strain>
    </source>
</reference>
<evidence type="ECO:0000313" key="3">
    <source>
        <dbReference type="Proteomes" id="UP000243540"/>
    </source>
</evidence>